<accession>A0A0J6K8D7</accession>
<reference evidence="2 5" key="1">
    <citation type="submission" date="2016-10" db="EMBL/GenBank/DDBJ databases">
        <title>Comparative genome analysis of multiple Pseudomonas spp. focuses on biocontrol and plant growth promoting traits.</title>
        <authorList>
            <person name="Tao X.-Y."/>
            <person name="Taylor C.G."/>
        </authorList>
    </citation>
    <scope>NUCLEOTIDE SEQUENCE [LARGE SCALE GENOMIC DNA]</scope>
    <source>
        <strain evidence="2 5">48C10</strain>
    </source>
</reference>
<proteinExistence type="predicted"/>
<dbReference type="AlphaFoldDB" id="A0A0J6K8D7"/>
<dbReference type="PATRIC" id="fig|163011.3.peg.3619"/>
<dbReference type="EMBL" id="MOBN01000012">
    <property type="protein sequence ID" value="RON30380.1"/>
    <property type="molecule type" value="Genomic_DNA"/>
</dbReference>
<gene>
    <name evidence="2" type="ORF">BK663_03505</name>
    <name evidence="1" type="ORF">F7R14_00825</name>
    <name evidence="3" type="ORF">SAMN04490191_2196</name>
</gene>
<dbReference type="Proteomes" id="UP000284168">
    <property type="component" value="Unassembled WGS sequence"/>
</dbReference>
<keyword evidence="4" id="KW-1185">Reference proteome</keyword>
<sequence length="150" mass="16756">MTKPANGHVLSSALDTLVKRPLNQADDAALVSAAKAVWYSKLNLESEVTAFLNCHSDEVEVRRAGYLLERFTRFACVSDSRVSETLNAIELFAHSTSKHEVIPQATVPLRRRRDELAIAWGLNEGLGLKAQSLMPFQTRHYEAEQRATFS</sequence>
<reference evidence="1 6" key="4">
    <citation type="submission" date="2019-09" db="EMBL/GenBank/DDBJ databases">
        <title>Draft genome sequences of 48 bacterial type strains from the CCUG.</title>
        <authorList>
            <person name="Tunovic T."/>
            <person name="Pineiro-Iglesias B."/>
            <person name="Unosson C."/>
            <person name="Inganas E."/>
            <person name="Ohlen M."/>
            <person name="Cardew S."/>
            <person name="Jensie-Markopoulos S."/>
            <person name="Salva-Serra F."/>
            <person name="Jaen-Luchoro D."/>
            <person name="Karlsson R."/>
            <person name="Svensson-Stadler L."/>
            <person name="Chun J."/>
            <person name="Moore E."/>
        </authorList>
    </citation>
    <scope>NUCLEOTIDE SEQUENCE [LARGE SCALE GENOMIC DNA]</scope>
    <source>
        <strain evidence="1 6">CCUG 51522</strain>
    </source>
</reference>
<evidence type="ECO:0000313" key="6">
    <source>
        <dbReference type="Proteomes" id="UP000434925"/>
    </source>
</evidence>
<protein>
    <submittedName>
        <fullName evidence="3">Uncharacterized protein</fullName>
    </submittedName>
</protein>
<dbReference type="RefSeq" id="WP_038981687.1">
    <property type="nucleotide sequence ID" value="NZ_JABTYG010000037.1"/>
</dbReference>
<reference evidence="3" key="2">
    <citation type="submission" date="2016-10" db="EMBL/GenBank/DDBJ databases">
        <authorList>
            <person name="de Groot N.N."/>
        </authorList>
    </citation>
    <scope>NUCLEOTIDE SEQUENCE [LARGE SCALE GENOMIC DNA]</scope>
    <source>
        <strain evidence="3">BS3782</strain>
    </source>
</reference>
<dbReference type="Proteomes" id="UP000434925">
    <property type="component" value="Unassembled WGS sequence"/>
</dbReference>
<evidence type="ECO:0000313" key="5">
    <source>
        <dbReference type="Proteomes" id="UP000284168"/>
    </source>
</evidence>
<name>A0A0J6K8D7_9PSED</name>
<evidence type="ECO:0000313" key="4">
    <source>
        <dbReference type="Proteomes" id="UP000182814"/>
    </source>
</evidence>
<evidence type="ECO:0000313" key="2">
    <source>
        <dbReference type="EMBL" id="RON30380.1"/>
    </source>
</evidence>
<evidence type="ECO:0000313" key="3">
    <source>
        <dbReference type="EMBL" id="SDS74564.1"/>
    </source>
</evidence>
<reference evidence="4" key="3">
    <citation type="submission" date="2016-10" db="EMBL/GenBank/DDBJ databases">
        <authorList>
            <person name="Varghese N."/>
            <person name="Submissions S."/>
        </authorList>
    </citation>
    <scope>NUCLEOTIDE SEQUENCE [LARGE SCALE GENOMIC DNA]</scope>
    <source>
        <strain evidence="4">BS3782</strain>
    </source>
</reference>
<dbReference type="Proteomes" id="UP000182814">
    <property type="component" value="Chromosome I"/>
</dbReference>
<dbReference type="EMBL" id="LT629746">
    <property type="protein sequence ID" value="SDS74564.1"/>
    <property type="molecule type" value="Genomic_DNA"/>
</dbReference>
<evidence type="ECO:0000313" key="1">
    <source>
        <dbReference type="EMBL" id="KAB0508228.1"/>
    </source>
</evidence>
<dbReference type="EMBL" id="VZPO01000001">
    <property type="protein sequence ID" value="KAB0508228.1"/>
    <property type="molecule type" value="Genomic_DNA"/>
</dbReference>
<organism evidence="3 4">
    <name type="scientific">Pseudomonas lini</name>
    <dbReference type="NCBI Taxonomy" id="163011"/>
    <lineage>
        <taxon>Bacteria</taxon>
        <taxon>Pseudomonadati</taxon>
        <taxon>Pseudomonadota</taxon>
        <taxon>Gammaproteobacteria</taxon>
        <taxon>Pseudomonadales</taxon>
        <taxon>Pseudomonadaceae</taxon>
        <taxon>Pseudomonas</taxon>
    </lineage>
</organism>